<accession>A0ACC0TSJ1</accession>
<gene>
    <name evidence="1" type="ORF">F5148DRAFT_1372125</name>
</gene>
<evidence type="ECO:0000313" key="1">
    <source>
        <dbReference type="EMBL" id="KAI9434564.1"/>
    </source>
</evidence>
<name>A0ACC0TSJ1_9AGAM</name>
<sequence>MGNPLDSREAAREIIYMRKGLHVSRPYMLHKDKEQPYEIQHCTYDTTAYYPWHSTCSACICAAVYFPTTATFGTMLADLEKAHGTRECLDKLLACVVKCCPQVEVLWPMWAKEKWLGGDVCAVHEVLRSAFKRNSESEQIWLGEAKGVRGGKLVLVVTADMEKSFMQVIRVFVFERLQ</sequence>
<dbReference type="EMBL" id="JAGFNK010001128">
    <property type="protein sequence ID" value="KAI9434564.1"/>
    <property type="molecule type" value="Genomic_DNA"/>
</dbReference>
<protein>
    <submittedName>
        <fullName evidence="1">Uncharacterized protein</fullName>
    </submittedName>
</protein>
<comment type="caution">
    <text evidence="1">The sequence shown here is derived from an EMBL/GenBank/DDBJ whole genome shotgun (WGS) entry which is preliminary data.</text>
</comment>
<organism evidence="1 2">
    <name type="scientific">Russula earlei</name>
    <dbReference type="NCBI Taxonomy" id="71964"/>
    <lineage>
        <taxon>Eukaryota</taxon>
        <taxon>Fungi</taxon>
        <taxon>Dikarya</taxon>
        <taxon>Basidiomycota</taxon>
        <taxon>Agaricomycotina</taxon>
        <taxon>Agaricomycetes</taxon>
        <taxon>Russulales</taxon>
        <taxon>Russulaceae</taxon>
        <taxon>Russula</taxon>
    </lineage>
</organism>
<dbReference type="Proteomes" id="UP001207468">
    <property type="component" value="Unassembled WGS sequence"/>
</dbReference>
<keyword evidence="2" id="KW-1185">Reference proteome</keyword>
<reference evidence="1" key="1">
    <citation type="submission" date="2021-03" db="EMBL/GenBank/DDBJ databases">
        <title>Evolutionary priming and transition to the ectomycorrhizal habit in an iconic lineage of mushroom-forming fungi: is preadaptation a requirement?</title>
        <authorList>
            <consortium name="DOE Joint Genome Institute"/>
            <person name="Looney B.P."/>
            <person name="Miyauchi S."/>
            <person name="Morin E."/>
            <person name="Drula E."/>
            <person name="Courty P.E."/>
            <person name="Chicoki N."/>
            <person name="Fauchery L."/>
            <person name="Kohler A."/>
            <person name="Kuo A."/>
            <person name="LaButti K."/>
            <person name="Pangilinan J."/>
            <person name="Lipzen A."/>
            <person name="Riley R."/>
            <person name="Andreopoulos W."/>
            <person name="He G."/>
            <person name="Johnson J."/>
            <person name="Barry K.W."/>
            <person name="Grigoriev I.V."/>
            <person name="Nagy L."/>
            <person name="Hibbett D."/>
            <person name="Henrissat B."/>
            <person name="Matheny P.B."/>
            <person name="Labbe J."/>
            <person name="Martin A.F."/>
        </authorList>
    </citation>
    <scope>NUCLEOTIDE SEQUENCE</scope>
    <source>
        <strain evidence="1">BPL698</strain>
    </source>
</reference>
<evidence type="ECO:0000313" key="2">
    <source>
        <dbReference type="Proteomes" id="UP001207468"/>
    </source>
</evidence>
<feature type="non-terminal residue" evidence="1">
    <location>
        <position position="178"/>
    </location>
</feature>
<proteinExistence type="predicted"/>